<feature type="compositionally biased region" description="Polar residues" evidence="1">
    <location>
        <begin position="903"/>
        <end position="916"/>
    </location>
</feature>
<name>A0A166LEI1_9AGAM</name>
<evidence type="ECO:0000313" key="3">
    <source>
        <dbReference type="Proteomes" id="UP000076532"/>
    </source>
</evidence>
<accession>A0A166LEI1</accession>
<feature type="compositionally biased region" description="Basic residues" evidence="1">
    <location>
        <begin position="182"/>
        <end position="194"/>
    </location>
</feature>
<feature type="compositionally biased region" description="Low complexity" evidence="1">
    <location>
        <begin position="466"/>
        <end position="480"/>
    </location>
</feature>
<feature type="compositionally biased region" description="Basic residues" evidence="1">
    <location>
        <begin position="215"/>
        <end position="226"/>
    </location>
</feature>
<feature type="compositionally biased region" description="Low complexity" evidence="1">
    <location>
        <begin position="926"/>
        <end position="948"/>
    </location>
</feature>
<feature type="compositionally biased region" description="Low complexity" evidence="1">
    <location>
        <begin position="195"/>
        <end position="204"/>
    </location>
</feature>
<feature type="region of interest" description="Disordered" evidence="1">
    <location>
        <begin position="151"/>
        <end position="231"/>
    </location>
</feature>
<protein>
    <submittedName>
        <fullName evidence="2">Uncharacterized protein</fullName>
    </submittedName>
</protein>
<feature type="region of interest" description="Disordered" evidence="1">
    <location>
        <begin position="880"/>
        <end position="1006"/>
    </location>
</feature>
<proteinExistence type="predicted"/>
<keyword evidence="3" id="KW-1185">Reference proteome</keyword>
<evidence type="ECO:0000313" key="2">
    <source>
        <dbReference type="EMBL" id="KZP22870.1"/>
    </source>
</evidence>
<dbReference type="EMBL" id="KV417536">
    <property type="protein sequence ID" value="KZP22870.1"/>
    <property type="molecule type" value="Genomic_DNA"/>
</dbReference>
<reference evidence="2 3" key="1">
    <citation type="journal article" date="2016" name="Mol. Biol. Evol.">
        <title>Comparative Genomics of Early-Diverging Mushroom-Forming Fungi Provides Insights into the Origins of Lignocellulose Decay Capabilities.</title>
        <authorList>
            <person name="Nagy L.G."/>
            <person name="Riley R."/>
            <person name="Tritt A."/>
            <person name="Adam C."/>
            <person name="Daum C."/>
            <person name="Floudas D."/>
            <person name="Sun H."/>
            <person name="Yadav J.S."/>
            <person name="Pangilinan J."/>
            <person name="Larsson K.H."/>
            <person name="Matsuura K."/>
            <person name="Barry K."/>
            <person name="Labutti K."/>
            <person name="Kuo R."/>
            <person name="Ohm R.A."/>
            <person name="Bhattacharya S.S."/>
            <person name="Shirouzu T."/>
            <person name="Yoshinaga Y."/>
            <person name="Martin F.M."/>
            <person name="Grigoriev I.V."/>
            <person name="Hibbett D.S."/>
        </authorList>
    </citation>
    <scope>NUCLEOTIDE SEQUENCE [LARGE SCALE GENOMIC DNA]</scope>
    <source>
        <strain evidence="2 3">CBS 109695</strain>
    </source>
</reference>
<gene>
    <name evidence="2" type="ORF">FIBSPDRAFT_889991</name>
</gene>
<dbReference type="Proteomes" id="UP000076532">
    <property type="component" value="Unassembled WGS sequence"/>
</dbReference>
<feature type="region of interest" description="Disordered" evidence="1">
    <location>
        <begin position="403"/>
        <end position="530"/>
    </location>
</feature>
<feature type="compositionally biased region" description="Acidic residues" evidence="1">
    <location>
        <begin position="1251"/>
        <end position="1264"/>
    </location>
</feature>
<feature type="compositionally biased region" description="Low complexity" evidence="1">
    <location>
        <begin position="955"/>
        <end position="965"/>
    </location>
</feature>
<sequence length="1433" mass="157729">MAIVEDHPMAGSSTSPAQILPTMNSTASMMDETDKVAEFIEALDSYNAQNWVALKQDILKYYDADKDTKKYRVEDLTKLVQHCKKQRIRNLAEWRHYGRKFITIGGWLLRKTKINSDAYATQYWSGIPRNLRDEINAAAEGLLQRDQFDSHVANSDSDNDSGSDTDSESSDDSDDLKDMHNRIKKKARYRKGKGRLSVSQSESSSSEDDIPVARIRSHKSQKNKVKGKSEPEIESMIKELNSMSAHDPSYAVLVLWALKIDPNVLKVVRAPEAGPAVAPPQLGGPPPSQYFPPRTNPTFQRQAPLHMQLQPGYAPPWQFNGSPQVQTSHVSTATRGDVELWEPSSASEWEGECPEEGDEDLLAAAVVDNWGRNQMSYIFPAERVEKHTLAKREQVMDGVYVPAQLKPGAPKNNVTSNKENTPDKHVTAPTTRSKSRTSNPMPTEGRSRAPGNTPRSLTKLSPAAITKPTVKPTPQKTGPKAQVPGESRRPEFDGQNDDDILDNEQPHKHRTDRQQVQSRNHGPVVNNTAKLNDSYPKHVIVTRQSEITSFTKPVDILNRILNSRMELCIGEIMGISKEISSMISDKMKLRPQRSDNPTSKVLLVATSFVVKDRGTLIKLIMQCDGPPFAAIIDTGSMVNIAGAPFEMLLGRPWQRDNLITIDEQISGTYIIFKDAEEEVEIRVTEELQGDDNNTDRDWHAYLIDAGTGSSITEISEEDDQSGSNSIRPMLTTDEYPAKAYIDNVTLRLDTDRPGISCESRLLCLQSEIVSISLGDLGYLRRKNHLCPLILSTDHGFQLGPGRDPADEPYTDYVFLHAGLTNVSIFPTATSPVNTFVCIFNQQSSPLPVPWLLPYIGALSSTVPTALPVPSTIKLAPKHPLMRGHASRIPRPAAGKRGPVSPSCIPSMSQSTPTMSISDPRPSLTLRAGTTSGVTSVTAARSTSPPTTSNMRRSLRLAALPKLRAASDTSPTPEPRRFKRRRATSSDGDYQPAPYRNNQRRQGSPMDEGFDQEWEELRDEILDDIQWTCLAVAVCHNFGWQAREWPWAGLAAARGWVAGPGGWPKMLHSGVQDSIQDIYWFGEARDFGLPSYDHSNTLPQLSALPPALPPTPPCSPILKPQVRLPAALPVLSQALTPAELLLSIGRSPAIPLARPTKQPLPEWPTHTQPLADFVAPPVAVFNVNIGPTITTTISSTADQEDGVAAQDIAPPPEKKLTVLAAYHNRPLPLETQSLTPAHFTPGPIPLIHCDDSDMDDSDSSSDADTEPASPATLQQRIDLFAKGRSVNRFGLLSVLGAEASRLDQSNGGVDTDTIYECQLHRTIRRVQGLRNEQTDNADVSRAAAIHAAGGEGQGRAMARAYPHPPYVRRTQDLDTATEDSDVSPTVSNSHRQDQDPNDSNSGPPPLIPIRPTRIPQCRARPRNYIDPRLLPIGI</sequence>
<dbReference type="OrthoDB" id="5535068at2759"/>
<feature type="compositionally biased region" description="Polar residues" evidence="1">
    <location>
        <begin position="514"/>
        <end position="530"/>
    </location>
</feature>
<feature type="region of interest" description="Disordered" evidence="1">
    <location>
        <begin position="1247"/>
        <end position="1271"/>
    </location>
</feature>
<dbReference type="STRING" id="436010.A0A166LEI1"/>
<feature type="compositionally biased region" description="Acidic residues" evidence="1">
    <location>
        <begin position="157"/>
        <end position="175"/>
    </location>
</feature>
<organism evidence="2 3">
    <name type="scientific">Athelia psychrophila</name>
    <dbReference type="NCBI Taxonomy" id="1759441"/>
    <lineage>
        <taxon>Eukaryota</taxon>
        <taxon>Fungi</taxon>
        <taxon>Dikarya</taxon>
        <taxon>Basidiomycota</taxon>
        <taxon>Agaricomycotina</taxon>
        <taxon>Agaricomycetes</taxon>
        <taxon>Agaricomycetidae</taxon>
        <taxon>Atheliales</taxon>
        <taxon>Atheliaceae</taxon>
        <taxon>Athelia</taxon>
    </lineage>
</organism>
<evidence type="ECO:0000256" key="1">
    <source>
        <dbReference type="SAM" id="MobiDB-lite"/>
    </source>
</evidence>
<feature type="compositionally biased region" description="Polar residues" evidence="1">
    <location>
        <begin position="428"/>
        <end position="441"/>
    </location>
</feature>
<feature type="region of interest" description="Disordered" evidence="1">
    <location>
        <begin position="1373"/>
        <end position="1419"/>
    </location>
</feature>